<evidence type="ECO:0000259" key="7">
    <source>
        <dbReference type="PROSITE" id="PS50157"/>
    </source>
</evidence>
<dbReference type="InterPro" id="IPR036236">
    <property type="entry name" value="Znf_C2H2_sf"/>
</dbReference>
<dbReference type="FunFam" id="3.30.160.60:FF:002349">
    <property type="entry name" value="Zinc finger and BTB domain-containing 40"/>
    <property type="match status" value="1"/>
</dbReference>
<keyword evidence="2" id="KW-0677">Repeat</keyword>
<keyword evidence="1" id="KW-0479">Metal-binding</keyword>
<dbReference type="PANTHER" id="PTHR24379">
    <property type="entry name" value="KRAB AND ZINC FINGER DOMAIN-CONTAINING"/>
    <property type="match status" value="1"/>
</dbReference>
<evidence type="ECO:0000256" key="1">
    <source>
        <dbReference type="ARBA" id="ARBA00022723"/>
    </source>
</evidence>
<feature type="compositionally biased region" description="Basic and acidic residues" evidence="6">
    <location>
        <begin position="424"/>
        <end position="441"/>
    </location>
</feature>
<evidence type="ECO:0000256" key="6">
    <source>
        <dbReference type="SAM" id="MobiDB-lite"/>
    </source>
</evidence>
<evidence type="ECO:0000256" key="2">
    <source>
        <dbReference type="ARBA" id="ARBA00022737"/>
    </source>
</evidence>
<dbReference type="OrthoDB" id="6077919at2759"/>
<feature type="domain" description="C2H2-type" evidence="7">
    <location>
        <begin position="212"/>
        <end position="239"/>
    </location>
</feature>
<dbReference type="FunFam" id="3.30.160.60:FF:000481">
    <property type="entry name" value="zinc finger protein 236"/>
    <property type="match status" value="1"/>
</dbReference>
<feature type="domain" description="C2H2-type" evidence="7">
    <location>
        <begin position="140"/>
        <end position="167"/>
    </location>
</feature>
<evidence type="ECO:0000256" key="5">
    <source>
        <dbReference type="PROSITE-ProRule" id="PRU00042"/>
    </source>
</evidence>
<accession>A0A8C5M9C5</accession>
<evidence type="ECO:0000313" key="9">
    <source>
        <dbReference type="Proteomes" id="UP000694569"/>
    </source>
</evidence>
<dbReference type="GeneTree" id="ENSGT00940000156787"/>
<dbReference type="Gene3D" id="3.30.160.60">
    <property type="entry name" value="Classic Zinc Finger"/>
    <property type="match status" value="6"/>
</dbReference>
<dbReference type="FunFam" id="3.30.160.60:FF:000985">
    <property type="entry name" value="Zinc finger protein 236"/>
    <property type="match status" value="1"/>
</dbReference>
<dbReference type="Ensembl" id="ENSLLET00000011083.1">
    <property type="protein sequence ID" value="ENSLLEP00000010668.1"/>
    <property type="gene ID" value="ENSLLEG00000006788.1"/>
</dbReference>
<dbReference type="InterPro" id="IPR013087">
    <property type="entry name" value="Znf_C2H2_type"/>
</dbReference>
<feature type="domain" description="C2H2-type" evidence="7">
    <location>
        <begin position="108"/>
        <end position="135"/>
    </location>
</feature>
<dbReference type="PANTHER" id="PTHR24379:SF121">
    <property type="entry name" value="C2H2-TYPE DOMAIN-CONTAINING PROTEIN"/>
    <property type="match status" value="1"/>
</dbReference>
<feature type="region of interest" description="Disordered" evidence="6">
    <location>
        <begin position="418"/>
        <end position="454"/>
    </location>
</feature>
<proteinExistence type="predicted"/>
<sequence length="454" mass="50971">CKLGKNVRPLDGRNTNYEYSGTPLKCNVCLLNFAKGSQYKRHMRDHERNDKPFRCDQCPISFNIEFNLTLHKATHNVDNPTCPVCNKKFSRVASLKSHIMIHEKEEILICAECGDEFTLQSHLSIHMEDHRQELMGNKTYNCKSCKKTFETPLQLKEHMKTHFKIRFANARSYNRNIDRSGFSYTCPHCGKTFQKPSQLTRHIMIHTGERPFKCTLCRKAFNQKGALATHMAKHTGEKPHACSLCPAAFSQKGNLQSHILRVHSEVKNGIPFHCAHCTCIFKSLGSLNTHISKMHGVGSRMSFTLCIFLRQTIVFRTVPAQTDSTGCSASGQHIQQPAVTDVIQQLLELSEPVSAENHQTQPTGQQLNITVGINRDILQQALENSGLSSIPVAALPNDTSQAKATVPEIECLSNQQMEGVEQSHGLEQENHDKTDKTEKSVLQKKSTAGTTTSY</sequence>
<dbReference type="AlphaFoldDB" id="A0A8C5M9C5"/>
<name>A0A8C5M9C5_9ANUR</name>
<dbReference type="Proteomes" id="UP000694569">
    <property type="component" value="Unplaced"/>
</dbReference>
<keyword evidence="9" id="KW-1185">Reference proteome</keyword>
<dbReference type="SMART" id="SM00355">
    <property type="entry name" value="ZnF_C2H2"/>
    <property type="match status" value="9"/>
</dbReference>
<dbReference type="Pfam" id="PF00096">
    <property type="entry name" value="zf-C2H2"/>
    <property type="match status" value="5"/>
</dbReference>
<dbReference type="FunFam" id="3.30.160.60:FF:000753">
    <property type="entry name" value="zinc finger protein 236 isoform X2"/>
    <property type="match status" value="1"/>
</dbReference>
<organism evidence="8 9">
    <name type="scientific">Leptobrachium leishanense</name>
    <name type="common">Leishan spiny toad</name>
    <dbReference type="NCBI Taxonomy" id="445787"/>
    <lineage>
        <taxon>Eukaryota</taxon>
        <taxon>Metazoa</taxon>
        <taxon>Chordata</taxon>
        <taxon>Craniata</taxon>
        <taxon>Vertebrata</taxon>
        <taxon>Euteleostomi</taxon>
        <taxon>Amphibia</taxon>
        <taxon>Batrachia</taxon>
        <taxon>Anura</taxon>
        <taxon>Pelobatoidea</taxon>
        <taxon>Megophryidae</taxon>
        <taxon>Leptobrachium</taxon>
    </lineage>
</organism>
<evidence type="ECO:0000313" key="8">
    <source>
        <dbReference type="Ensembl" id="ENSLLEP00000010668.1"/>
    </source>
</evidence>
<feature type="domain" description="C2H2-type" evidence="7">
    <location>
        <begin position="240"/>
        <end position="268"/>
    </location>
</feature>
<reference evidence="8" key="2">
    <citation type="submission" date="2025-09" db="UniProtKB">
        <authorList>
            <consortium name="Ensembl"/>
        </authorList>
    </citation>
    <scope>IDENTIFICATION</scope>
</reference>
<dbReference type="PROSITE" id="PS50157">
    <property type="entry name" value="ZINC_FINGER_C2H2_2"/>
    <property type="match status" value="8"/>
</dbReference>
<feature type="compositionally biased region" description="Polar residues" evidence="6">
    <location>
        <begin position="443"/>
        <end position="454"/>
    </location>
</feature>
<feature type="domain" description="C2H2-type" evidence="7">
    <location>
        <begin position="24"/>
        <end position="52"/>
    </location>
</feature>
<protein>
    <recommendedName>
        <fullName evidence="7">C2H2-type domain-containing protein</fullName>
    </recommendedName>
</protein>
<feature type="domain" description="C2H2-type" evidence="7">
    <location>
        <begin position="184"/>
        <end position="211"/>
    </location>
</feature>
<dbReference type="SUPFAM" id="SSF57667">
    <property type="entry name" value="beta-beta-alpha zinc fingers"/>
    <property type="match status" value="5"/>
</dbReference>
<dbReference type="GO" id="GO:0008270">
    <property type="term" value="F:zinc ion binding"/>
    <property type="evidence" value="ECO:0007669"/>
    <property type="project" value="UniProtKB-KW"/>
</dbReference>
<feature type="domain" description="C2H2-type" evidence="7">
    <location>
        <begin position="53"/>
        <end position="80"/>
    </location>
</feature>
<evidence type="ECO:0000256" key="4">
    <source>
        <dbReference type="ARBA" id="ARBA00022833"/>
    </source>
</evidence>
<reference evidence="8" key="1">
    <citation type="submission" date="2025-08" db="UniProtKB">
        <authorList>
            <consortium name="Ensembl"/>
        </authorList>
    </citation>
    <scope>IDENTIFICATION</scope>
</reference>
<keyword evidence="4" id="KW-0862">Zinc</keyword>
<evidence type="ECO:0000256" key="3">
    <source>
        <dbReference type="ARBA" id="ARBA00022771"/>
    </source>
</evidence>
<feature type="domain" description="C2H2-type" evidence="7">
    <location>
        <begin position="80"/>
        <end position="107"/>
    </location>
</feature>
<dbReference type="PROSITE" id="PS00028">
    <property type="entry name" value="ZINC_FINGER_C2H2_1"/>
    <property type="match status" value="9"/>
</dbReference>
<keyword evidence="3 5" id="KW-0863">Zinc-finger</keyword>